<evidence type="ECO:0000313" key="2">
    <source>
        <dbReference type="EMBL" id="CAK7947535.1"/>
    </source>
</evidence>
<dbReference type="EMBL" id="CAKLBY020000378">
    <property type="protein sequence ID" value="CAK7947535.1"/>
    <property type="molecule type" value="Genomic_DNA"/>
</dbReference>
<feature type="compositionally biased region" description="Acidic residues" evidence="1">
    <location>
        <begin position="727"/>
        <end position="755"/>
    </location>
</feature>
<feature type="compositionally biased region" description="Polar residues" evidence="1">
    <location>
        <begin position="330"/>
        <end position="353"/>
    </location>
</feature>
<sequence length="851" mass="95369">MLMRLHGWADADVLALLSLFRKYLVHYVYTSDNAFVEVVRAELAEKQVSEILEMVRALMHQFALGLSTKNFRMDVIVANGQEVYVYKHIYESISALQENKVGGMWLPDELRRLLQKARQYRDLSSRNEDVYFKRIQVWSKSVAETKIKFHAFRSIYVREKKQRTYQRKRVESVRLELLETIFGDVSATRRTGAIAASGKTLRLWSSVDMETLVDFVVRITKEIQRTGRSDLVNYVSEAVHRSDASCVHKLVDMKDKFLRKSTAVRAANLPAIVFDPASEAYKIFSANWNNQSDPYALGYLALRRRSHRLTAERSKKRRSHSAWVPPSKLRSATSVAHDSSTSRVNATNPTTLGVSPSVTAKSLSGAQNAASAFSASEPCTKETAAVSRPPPVVIASANNALSTSDSTTFVHDIAEQCRWTDEVVHSVLRCMQQSFELHRSNRLIAFFSAIASQIPGVAFQDVFVHAQFILTRFEQRFGSLDGFENLALDIYLSTSTEHETVGRDHSCDSRIATSGFTQCSTGNCSRDGSTQAPMTADGSKESHVRTERATGLYTFRETVVGEKEHDRELVRHVPAAQRTSHPENENEAVKKGDREHVHERLPCAESPTRTPQTGDEDTADVQSLSTVGKQSSPEGIWDERDDGYSDADNGDLNNLPIDSLDGASSNFDEAKSSHHSAESDSCMSKPYVSPRQHDCDSSSKSSRRGKDEQYGKSSAKKRRLYDKNEAVSDDDGSDHESGVEDESSDDADDGDYTNDDADKFADVSCHYSGGKDHDTSHPLRSILDSLGSQIAGLQDKQRVLIVQKEDREWRQRERDDLALDCAPRHLSARPVGICDEQITLSRYESRVRRHC</sequence>
<gene>
    <name evidence="2" type="ORF">PM001_LOCUS32685</name>
</gene>
<reference evidence="2" key="1">
    <citation type="submission" date="2024-01" db="EMBL/GenBank/DDBJ databases">
        <authorList>
            <person name="Webb A."/>
        </authorList>
    </citation>
    <scope>NUCLEOTIDE SEQUENCE</scope>
    <source>
        <strain evidence="2">Pm1</strain>
    </source>
</reference>
<feature type="compositionally biased region" description="Polar residues" evidence="1">
    <location>
        <begin position="620"/>
        <end position="633"/>
    </location>
</feature>
<protein>
    <submittedName>
        <fullName evidence="2">Uncharacterized protein</fullName>
    </submittedName>
</protein>
<feature type="compositionally biased region" description="Basic and acidic residues" evidence="1">
    <location>
        <begin position="668"/>
        <end position="678"/>
    </location>
</feature>
<organism evidence="2 3">
    <name type="scientific">Peronospora matthiolae</name>
    <dbReference type="NCBI Taxonomy" id="2874970"/>
    <lineage>
        <taxon>Eukaryota</taxon>
        <taxon>Sar</taxon>
        <taxon>Stramenopiles</taxon>
        <taxon>Oomycota</taxon>
        <taxon>Peronosporomycetes</taxon>
        <taxon>Peronosporales</taxon>
        <taxon>Peronosporaceae</taxon>
        <taxon>Peronospora</taxon>
    </lineage>
</organism>
<comment type="caution">
    <text evidence="2">The sequence shown here is derived from an EMBL/GenBank/DDBJ whole genome shotgun (WGS) entry which is preliminary data.</text>
</comment>
<dbReference type="Proteomes" id="UP001162060">
    <property type="component" value="Unassembled WGS sequence"/>
</dbReference>
<feature type="compositionally biased region" description="Basic residues" evidence="1">
    <location>
        <begin position="309"/>
        <end position="320"/>
    </location>
</feature>
<name>A0AAV1VMT3_9STRA</name>
<feature type="compositionally biased region" description="Acidic residues" evidence="1">
    <location>
        <begin position="639"/>
        <end position="649"/>
    </location>
</feature>
<evidence type="ECO:0000313" key="3">
    <source>
        <dbReference type="Proteomes" id="UP001162060"/>
    </source>
</evidence>
<dbReference type="AlphaFoldDB" id="A0AAV1VMT3"/>
<feature type="region of interest" description="Disordered" evidence="1">
    <location>
        <begin position="521"/>
        <end position="545"/>
    </location>
</feature>
<feature type="compositionally biased region" description="Basic and acidic residues" evidence="1">
    <location>
        <begin position="580"/>
        <end position="602"/>
    </location>
</feature>
<feature type="region of interest" description="Disordered" evidence="1">
    <location>
        <begin position="309"/>
        <end position="353"/>
    </location>
</feature>
<proteinExistence type="predicted"/>
<evidence type="ECO:0000256" key="1">
    <source>
        <dbReference type="SAM" id="MobiDB-lite"/>
    </source>
</evidence>
<accession>A0AAV1VMT3</accession>
<feature type="compositionally biased region" description="Polar residues" evidence="1">
    <location>
        <begin position="521"/>
        <end position="533"/>
    </location>
</feature>
<feature type="region of interest" description="Disordered" evidence="1">
    <location>
        <begin position="563"/>
        <end position="756"/>
    </location>
</feature>